<dbReference type="SUPFAM" id="SSF53098">
    <property type="entry name" value="Ribonuclease H-like"/>
    <property type="match status" value="1"/>
</dbReference>
<gene>
    <name evidence="2" type="ORF">BDV95DRAFT_589127</name>
</gene>
<dbReference type="GO" id="GO:0008408">
    <property type="term" value="F:3'-5' exonuclease activity"/>
    <property type="evidence" value="ECO:0007669"/>
    <property type="project" value="InterPro"/>
</dbReference>
<name>A0A7C8MIA1_9PLEO</name>
<evidence type="ECO:0000313" key="2">
    <source>
        <dbReference type="EMBL" id="KAF2878159.1"/>
    </source>
</evidence>
<dbReference type="GO" id="GO:0003676">
    <property type="term" value="F:nucleic acid binding"/>
    <property type="evidence" value="ECO:0007669"/>
    <property type="project" value="InterPro"/>
</dbReference>
<dbReference type="OrthoDB" id="26838at2759"/>
<dbReference type="InterPro" id="IPR002562">
    <property type="entry name" value="3'-5'_exonuclease_dom"/>
</dbReference>
<dbReference type="GO" id="GO:0006139">
    <property type="term" value="P:nucleobase-containing compound metabolic process"/>
    <property type="evidence" value="ECO:0007669"/>
    <property type="project" value="InterPro"/>
</dbReference>
<dbReference type="Proteomes" id="UP000481861">
    <property type="component" value="Unassembled WGS sequence"/>
</dbReference>
<keyword evidence="3" id="KW-1185">Reference proteome</keyword>
<comment type="caution">
    <text evidence="2">The sequence shown here is derived from an EMBL/GenBank/DDBJ whole genome shotgun (WGS) entry which is preliminary data.</text>
</comment>
<protein>
    <submittedName>
        <fullName evidence="2">Ribonuclease H-like domain-containing protein</fullName>
    </submittedName>
</protein>
<dbReference type="Gene3D" id="3.30.420.10">
    <property type="entry name" value="Ribonuclease H-like superfamily/Ribonuclease H"/>
    <property type="match status" value="1"/>
</dbReference>
<dbReference type="PANTHER" id="PTHR43040:SF1">
    <property type="entry name" value="RIBONUCLEASE D"/>
    <property type="match status" value="1"/>
</dbReference>
<dbReference type="InterPro" id="IPR036397">
    <property type="entry name" value="RNaseH_sf"/>
</dbReference>
<dbReference type="InterPro" id="IPR012337">
    <property type="entry name" value="RNaseH-like_sf"/>
</dbReference>
<evidence type="ECO:0000313" key="3">
    <source>
        <dbReference type="Proteomes" id="UP000481861"/>
    </source>
</evidence>
<feature type="domain" description="3'-5' exonuclease" evidence="1">
    <location>
        <begin position="30"/>
        <end position="210"/>
    </location>
</feature>
<proteinExistence type="predicted"/>
<sequence>MASKLLETIADSPTAIAALVDRIDSLETDHPCLFLDLEGVNLCRDGSISILTLLVQPSPAQKRVYLVDVYNMGRLAFNTPGKSDRTLKHILESPAIPKVLFDLRNDSDALYAHFNVALQGVEDVQLMENASRVNRSRERLSGLAKCIEFDSAPFLNILSRKKWELAKEEGDRLWNPRHGGSFEVFNARPLSPEIISYCVGDLRYLPQLRDLYWGKLTPAWKAKVAEETRNRVRCSQAADYVSQGPDKALGPPRWDEKRQAAALAMRTREESENDQTWETQKEVYHALDDQILVERVFEEFESSQLMEREEELRQIYGDAGDG</sequence>
<dbReference type="EMBL" id="JAADJZ010000001">
    <property type="protein sequence ID" value="KAF2878159.1"/>
    <property type="molecule type" value="Genomic_DNA"/>
</dbReference>
<reference evidence="2 3" key="1">
    <citation type="submission" date="2020-01" db="EMBL/GenBank/DDBJ databases">
        <authorList>
            <consortium name="DOE Joint Genome Institute"/>
            <person name="Haridas S."/>
            <person name="Albert R."/>
            <person name="Binder M."/>
            <person name="Bloem J."/>
            <person name="Labutti K."/>
            <person name="Salamov A."/>
            <person name="Andreopoulos B."/>
            <person name="Baker S.E."/>
            <person name="Barry K."/>
            <person name="Bills G."/>
            <person name="Bluhm B.H."/>
            <person name="Cannon C."/>
            <person name="Castanera R."/>
            <person name="Culley D.E."/>
            <person name="Daum C."/>
            <person name="Ezra D."/>
            <person name="Gonzalez J.B."/>
            <person name="Henrissat B."/>
            <person name="Kuo A."/>
            <person name="Liang C."/>
            <person name="Lipzen A."/>
            <person name="Lutzoni F."/>
            <person name="Magnuson J."/>
            <person name="Mondo S."/>
            <person name="Nolan M."/>
            <person name="Ohm R."/>
            <person name="Pangilinan J."/>
            <person name="Park H.-J.H."/>
            <person name="Ramirez L."/>
            <person name="Alfaro M."/>
            <person name="Sun H."/>
            <person name="Tritt A."/>
            <person name="Yoshinaga Y."/>
            <person name="Zwiers L.-H.L."/>
            <person name="Turgeon B.G."/>
            <person name="Goodwin S.B."/>
            <person name="Spatafora J.W."/>
            <person name="Crous P.W."/>
            <person name="Grigoriev I.V."/>
        </authorList>
    </citation>
    <scope>NUCLEOTIDE SEQUENCE [LARGE SCALE GENOMIC DNA]</scope>
    <source>
        <strain evidence="2 3">CBS 611.86</strain>
    </source>
</reference>
<accession>A0A7C8MIA1</accession>
<dbReference type="PANTHER" id="PTHR43040">
    <property type="entry name" value="RIBONUCLEASE D"/>
    <property type="match status" value="1"/>
</dbReference>
<evidence type="ECO:0000259" key="1">
    <source>
        <dbReference type="Pfam" id="PF01612"/>
    </source>
</evidence>
<dbReference type="Pfam" id="PF01612">
    <property type="entry name" value="DNA_pol_A_exo1"/>
    <property type="match status" value="1"/>
</dbReference>
<organism evidence="2 3">
    <name type="scientific">Massariosphaeria phaeospora</name>
    <dbReference type="NCBI Taxonomy" id="100035"/>
    <lineage>
        <taxon>Eukaryota</taxon>
        <taxon>Fungi</taxon>
        <taxon>Dikarya</taxon>
        <taxon>Ascomycota</taxon>
        <taxon>Pezizomycotina</taxon>
        <taxon>Dothideomycetes</taxon>
        <taxon>Pleosporomycetidae</taxon>
        <taxon>Pleosporales</taxon>
        <taxon>Pleosporales incertae sedis</taxon>
        <taxon>Massariosphaeria</taxon>
    </lineage>
</organism>
<dbReference type="AlphaFoldDB" id="A0A7C8MIA1"/>